<reference evidence="2" key="1">
    <citation type="journal article" date="2015" name="Nature">
        <title>Complex archaea that bridge the gap between prokaryotes and eukaryotes.</title>
        <authorList>
            <person name="Spang A."/>
            <person name="Saw J.H."/>
            <person name="Jorgensen S.L."/>
            <person name="Zaremba-Niedzwiedzka K."/>
            <person name="Martijn J."/>
            <person name="Lind A.E."/>
            <person name="van Eijk R."/>
            <person name="Schleper C."/>
            <person name="Guy L."/>
            <person name="Ettema T.J."/>
        </authorList>
    </citation>
    <scope>NUCLEOTIDE SEQUENCE</scope>
</reference>
<feature type="region of interest" description="Disordered" evidence="1">
    <location>
        <begin position="207"/>
        <end position="227"/>
    </location>
</feature>
<organism evidence="2">
    <name type="scientific">marine sediment metagenome</name>
    <dbReference type="NCBI Taxonomy" id="412755"/>
    <lineage>
        <taxon>unclassified sequences</taxon>
        <taxon>metagenomes</taxon>
        <taxon>ecological metagenomes</taxon>
    </lineage>
</organism>
<sequence length="227" mass="24455">MAEEEGKTDGKDGDGDKGTDAFDPKSLSPEAQEYIRKSVQSESDSKSALVEKRLRDDQATQNRSAVETAEQNELRQLAESGQHEALGLRVATRLTQRSVEEKAIAAASNEIERQMADKFSESLGPERVEQIRRQVVADNGAHAEFAEALAKAAGGESRSEEIQAEVKAQLTAAGVKVRDEESGSDKVSGAGQGTKLSAFEEIEQGYADGTVKRPAYEAAKKARDEGQ</sequence>
<dbReference type="AlphaFoldDB" id="A0A0F9KE26"/>
<feature type="region of interest" description="Disordered" evidence="1">
    <location>
        <begin position="1"/>
        <end position="49"/>
    </location>
</feature>
<feature type="compositionally biased region" description="Basic and acidic residues" evidence="1">
    <location>
        <begin position="210"/>
        <end position="227"/>
    </location>
</feature>
<feature type="compositionally biased region" description="Basic and acidic residues" evidence="1">
    <location>
        <begin position="1"/>
        <end position="23"/>
    </location>
</feature>
<dbReference type="EMBL" id="LAZR01015362">
    <property type="protein sequence ID" value="KKM13520.1"/>
    <property type="molecule type" value="Genomic_DNA"/>
</dbReference>
<gene>
    <name evidence="2" type="ORF">LCGC14_1715420</name>
</gene>
<comment type="caution">
    <text evidence="2">The sequence shown here is derived from an EMBL/GenBank/DDBJ whole genome shotgun (WGS) entry which is preliminary data.</text>
</comment>
<evidence type="ECO:0000313" key="2">
    <source>
        <dbReference type="EMBL" id="KKM13520.1"/>
    </source>
</evidence>
<accession>A0A0F9KE26</accession>
<evidence type="ECO:0008006" key="3">
    <source>
        <dbReference type="Google" id="ProtNLM"/>
    </source>
</evidence>
<protein>
    <recommendedName>
        <fullName evidence="3">Scaffolding protein</fullName>
    </recommendedName>
</protein>
<proteinExistence type="predicted"/>
<evidence type="ECO:0000256" key="1">
    <source>
        <dbReference type="SAM" id="MobiDB-lite"/>
    </source>
</evidence>
<name>A0A0F9KE26_9ZZZZ</name>